<keyword evidence="1" id="KW-0812">Transmembrane</keyword>
<evidence type="ECO:0000313" key="2">
    <source>
        <dbReference type="EMBL" id="CAH3104728.1"/>
    </source>
</evidence>
<feature type="transmembrane region" description="Helical" evidence="1">
    <location>
        <begin position="77"/>
        <end position="96"/>
    </location>
</feature>
<dbReference type="InterPro" id="IPR050327">
    <property type="entry name" value="Proton-linked_MCT"/>
</dbReference>
<dbReference type="InterPro" id="IPR036259">
    <property type="entry name" value="MFS_trans_sf"/>
</dbReference>
<feature type="transmembrane region" description="Helical" evidence="1">
    <location>
        <begin position="47"/>
        <end position="65"/>
    </location>
</feature>
<dbReference type="EMBL" id="CALNXK010000017">
    <property type="protein sequence ID" value="CAH3104728.1"/>
    <property type="molecule type" value="Genomic_DNA"/>
</dbReference>
<dbReference type="InterPro" id="IPR011701">
    <property type="entry name" value="MFS"/>
</dbReference>
<reference evidence="2 3" key="1">
    <citation type="submission" date="2022-05" db="EMBL/GenBank/DDBJ databases">
        <authorList>
            <consortium name="Genoscope - CEA"/>
            <person name="William W."/>
        </authorList>
    </citation>
    <scope>NUCLEOTIDE SEQUENCE [LARGE SCALE GENOMIC DNA]</scope>
</reference>
<feature type="transmembrane region" description="Helical" evidence="1">
    <location>
        <begin position="12"/>
        <end position="35"/>
    </location>
</feature>
<feature type="transmembrane region" description="Helical" evidence="1">
    <location>
        <begin position="334"/>
        <end position="356"/>
    </location>
</feature>
<feature type="transmembrane region" description="Helical" evidence="1">
    <location>
        <begin position="137"/>
        <end position="157"/>
    </location>
</feature>
<evidence type="ECO:0000313" key="3">
    <source>
        <dbReference type="Proteomes" id="UP001159405"/>
    </source>
</evidence>
<feature type="transmembrane region" description="Helical" evidence="1">
    <location>
        <begin position="102"/>
        <end position="125"/>
    </location>
</feature>
<evidence type="ECO:0008006" key="4">
    <source>
        <dbReference type="Google" id="ProtNLM"/>
    </source>
</evidence>
<keyword evidence="3" id="KW-1185">Reference proteome</keyword>
<dbReference type="PANTHER" id="PTHR11360:SF251">
    <property type="entry name" value="MAJOR FACILITATOR SUPERFAMILY (MFS) PROFILE DOMAIN-CONTAINING PROTEIN"/>
    <property type="match status" value="1"/>
</dbReference>
<keyword evidence="1" id="KW-0472">Membrane</keyword>
<feature type="transmembrane region" description="Helical" evidence="1">
    <location>
        <begin position="368"/>
        <end position="387"/>
    </location>
</feature>
<dbReference type="Gene3D" id="1.20.1250.20">
    <property type="entry name" value="MFS general substrate transporter like domains"/>
    <property type="match status" value="2"/>
</dbReference>
<protein>
    <recommendedName>
        <fullName evidence="4">Monocarboxylate transporter</fullName>
    </recommendedName>
</protein>
<feature type="transmembrane region" description="Helical" evidence="1">
    <location>
        <begin position="211"/>
        <end position="232"/>
    </location>
</feature>
<keyword evidence="1" id="KW-1133">Transmembrane helix</keyword>
<name>A0ABN8NE74_9CNID</name>
<evidence type="ECO:0000256" key="1">
    <source>
        <dbReference type="SAM" id="Phobius"/>
    </source>
</evidence>
<dbReference type="PANTHER" id="PTHR11360">
    <property type="entry name" value="MONOCARBOXYLATE TRANSPORTER"/>
    <property type="match status" value="1"/>
</dbReference>
<feature type="transmembrane region" description="Helical" evidence="1">
    <location>
        <begin position="169"/>
        <end position="190"/>
    </location>
</feature>
<feature type="transmembrane region" description="Helical" evidence="1">
    <location>
        <begin position="300"/>
        <end position="322"/>
    </location>
</feature>
<gene>
    <name evidence="2" type="ORF">PLOB_00012493</name>
</gene>
<dbReference type="CDD" id="cd17352">
    <property type="entry name" value="MFS_MCT_SLC16"/>
    <property type="match status" value="1"/>
</dbReference>
<feature type="transmembrane region" description="Helical" evidence="1">
    <location>
        <begin position="244"/>
        <end position="262"/>
    </location>
</feature>
<sequence length="413" mass="45626">MVRSEGGRQWLVCAFAFLAQFAVVGFMMTGGVLYTKLIDEFKASRGATAWVSSLTPSVLYFCAPLSTSLSERFGCRVVTISGGLTCILAMVLSSFYTSILHLYFTHGVLWGVGLSLSYFPTFLIVAQHFKNSKRLSLATGIITFGGSLGTLTLSPGLQWMFNRFGLSTSFRILAAVQVVIIVCGMTFCPVKDNEVLSQETKKKYFDLSICKNRALIVFIVALGFNMLGYLVRMAEERGASPTEGALLISYASAASGIGRLLFGTMADCKRFSKFYIWRTGLLGMSVSSTLVIIARSYEWFVVYAFTFGLFEGCYVTLTPLLVRYIVGVRKFPYGLGLAYFSMSFTRSAGPPIAGWIYDSFHSYKVPFLYTGFVIFTGCFISFLVSLLQERNTRTEADDTSNLQSTGVDRETDV</sequence>
<feature type="transmembrane region" description="Helical" evidence="1">
    <location>
        <begin position="274"/>
        <end position="294"/>
    </location>
</feature>
<comment type="caution">
    <text evidence="2">The sequence shown here is derived from an EMBL/GenBank/DDBJ whole genome shotgun (WGS) entry which is preliminary data.</text>
</comment>
<proteinExistence type="predicted"/>
<accession>A0ABN8NE74</accession>
<dbReference type="Pfam" id="PF07690">
    <property type="entry name" value="MFS_1"/>
    <property type="match status" value="2"/>
</dbReference>
<dbReference type="SUPFAM" id="SSF103473">
    <property type="entry name" value="MFS general substrate transporter"/>
    <property type="match status" value="1"/>
</dbReference>
<organism evidence="2 3">
    <name type="scientific">Porites lobata</name>
    <dbReference type="NCBI Taxonomy" id="104759"/>
    <lineage>
        <taxon>Eukaryota</taxon>
        <taxon>Metazoa</taxon>
        <taxon>Cnidaria</taxon>
        <taxon>Anthozoa</taxon>
        <taxon>Hexacorallia</taxon>
        <taxon>Scleractinia</taxon>
        <taxon>Fungiina</taxon>
        <taxon>Poritidae</taxon>
        <taxon>Porites</taxon>
    </lineage>
</organism>
<dbReference type="Proteomes" id="UP001159405">
    <property type="component" value="Unassembled WGS sequence"/>
</dbReference>